<feature type="transmembrane region" description="Helical" evidence="7">
    <location>
        <begin position="204"/>
        <end position="224"/>
    </location>
</feature>
<evidence type="ECO:0000256" key="4">
    <source>
        <dbReference type="ARBA" id="ARBA00022989"/>
    </source>
</evidence>
<feature type="transmembrane region" description="Helical" evidence="7">
    <location>
        <begin position="380"/>
        <end position="407"/>
    </location>
</feature>
<evidence type="ECO:0000256" key="6">
    <source>
        <dbReference type="ARBA" id="ARBA00038076"/>
    </source>
</evidence>
<dbReference type="Pfam" id="PF02687">
    <property type="entry name" value="FtsX"/>
    <property type="match status" value="2"/>
</dbReference>
<gene>
    <name evidence="9" type="ORF">GJR97_01845</name>
</gene>
<feature type="transmembrane region" description="Helical" evidence="7">
    <location>
        <begin position="108"/>
        <end position="131"/>
    </location>
</feature>
<dbReference type="PANTHER" id="PTHR30572:SF4">
    <property type="entry name" value="ABC TRANSPORTER PERMEASE YTRF"/>
    <property type="match status" value="1"/>
</dbReference>
<accession>A0A6L5QXU1</accession>
<name>A0A6L5QXU1_9MICO</name>
<feature type="transmembrane region" description="Helical" evidence="7">
    <location>
        <begin position="12"/>
        <end position="33"/>
    </location>
</feature>
<feature type="domain" description="ABC3 transporter permease C-terminal" evidence="8">
    <location>
        <begin position="337"/>
        <end position="459"/>
    </location>
</feature>
<feature type="transmembrane region" description="Helical" evidence="7">
    <location>
        <begin position="53"/>
        <end position="81"/>
    </location>
</feature>
<evidence type="ECO:0000313" key="9">
    <source>
        <dbReference type="EMBL" id="MRX42463.1"/>
    </source>
</evidence>
<keyword evidence="4 7" id="KW-1133">Transmembrane helix</keyword>
<evidence type="ECO:0000256" key="2">
    <source>
        <dbReference type="ARBA" id="ARBA00022475"/>
    </source>
</evidence>
<dbReference type="PANTHER" id="PTHR30572">
    <property type="entry name" value="MEMBRANE COMPONENT OF TRANSPORTER-RELATED"/>
    <property type="match status" value="1"/>
</dbReference>
<feature type="transmembrane region" description="Helical" evidence="7">
    <location>
        <begin position="427"/>
        <end position="449"/>
    </location>
</feature>
<feature type="domain" description="ABC3 transporter permease C-terminal" evidence="8">
    <location>
        <begin position="58"/>
        <end position="173"/>
    </location>
</feature>
<dbReference type="EMBL" id="WKJD01000004">
    <property type="protein sequence ID" value="MRX42463.1"/>
    <property type="molecule type" value="Genomic_DNA"/>
</dbReference>
<dbReference type="AlphaFoldDB" id="A0A6L5QXU1"/>
<dbReference type="RefSeq" id="WP_324613011.1">
    <property type="nucleotide sequence ID" value="NZ_WKJD01000004.1"/>
</dbReference>
<sequence>MIARLRTEHAPTLLVATLAAAFGVALLQVTGYLGSAMRADDVTGSSATAALMLAIVAWVFIVIAVYVSGVVTANTVATVVAGRTRQIALLRLLGSTARAQRGAIAREGLAVGAVGAALGLVVGTLVAIGLAEWAAVADVLPRVDHVWADPAVLPPVIVAVLTTWLAAWAGSRRVLAVRPSEALGNAAARSQEELTARRGRTATAATLAAFGTLLLLIGVALGLVTPLGVLVGLVGGVLSFTGIVLGAHAVMPPILRVVGRALGTSPPARLAAENAVRHPERSSRMTIGLVIGVTLVTMFAVAMESYRDLLLAATEDRPDLRVGIEQTVSATVAVFGILIGFSGLIAAVGLVNTLSLSVLQRTRELGLLRALGFERRQLRAMVLAESAALTAAATVTGIVLGTFYGWAGAQAMLGSVQGIPLVVAPSIPWGVIAVLVVAAGVLTLIASLAPSRRATTVSPVAALAIE</sequence>
<comment type="caution">
    <text evidence="9">The sequence shown here is derived from an EMBL/GenBank/DDBJ whole genome shotgun (WGS) entry which is preliminary data.</text>
</comment>
<keyword evidence="5 7" id="KW-0472">Membrane</keyword>
<evidence type="ECO:0000256" key="5">
    <source>
        <dbReference type="ARBA" id="ARBA00023136"/>
    </source>
</evidence>
<evidence type="ECO:0000256" key="7">
    <source>
        <dbReference type="SAM" id="Phobius"/>
    </source>
</evidence>
<evidence type="ECO:0000313" key="10">
    <source>
        <dbReference type="Proteomes" id="UP000476511"/>
    </source>
</evidence>
<comment type="similarity">
    <text evidence="6">Belongs to the ABC-4 integral membrane protein family.</text>
</comment>
<evidence type="ECO:0000256" key="1">
    <source>
        <dbReference type="ARBA" id="ARBA00004651"/>
    </source>
</evidence>
<reference evidence="9 10" key="1">
    <citation type="submission" date="2019-11" db="EMBL/GenBank/DDBJ databases">
        <title>Agromyces kandeliae sp. nov., isolated from mangrove soil.</title>
        <authorList>
            <person name="Wang R."/>
        </authorList>
    </citation>
    <scope>NUCLEOTIDE SEQUENCE [LARGE SCALE GENOMIC DNA]</scope>
    <source>
        <strain evidence="9 10">Q22</strain>
    </source>
</reference>
<feature type="transmembrane region" description="Helical" evidence="7">
    <location>
        <begin position="230"/>
        <end position="250"/>
    </location>
</feature>
<dbReference type="GO" id="GO:0022857">
    <property type="term" value="F:transmembrane transporter activity"/>
    <property type="evidence" value="ECO:0007669"/>
    <property type="project" value="TreeGrafter"/>
</dbReference>
<protein>
    <submittedName>
        <fullName evidence="9">FtsX-like permease family protein</fullName>
    </submittedName>
</protein>
<feature type="transmembrane region" description="Helical" evidence="7">
    <location>
        <begin position="151"/>
        <end position="170"/>
    </location>
</feature>
<keyword evidence="3 7" id="KW-0812">Transmembrane</keyword>
<keyword evidence="10" id="KW-1185">Reference proteome</keyword>
<dbReference type="GO" id="GO:0005886">
    <property type="term" value="C:plasma membrane"/>
    <property type="evidence" value="ECO:0007669"/>
    <property type="project" value="UniProtKB-SubCell"/>
</dbReference>
<dbReference type="Proteomes" id="UP000476511">
    <property type="component" value="Unassembled WGS sequence"/>
</dbReference>
<feature type="transmembrane region" description="Helical" evidence="7">
    <location>
        <begin position="287"/>
        <end position="306"/>
    </location>
</feature>
<evidence type="ECO:0000256" key="3">
    <source>
        <dbReference type="ARBA" id="ARBA00022692"/>
    </source>
</evidence>
<dbReference type="InterPro" id="IPR003838">
    <property type="entry name" value="ABC3_permease_C"/>
</dbReference>
<dbReference type="InterPro" id="IPR050250">
    <property type="entry name" value="Macrolide_Exporter_MacB"/>
</dbReference>
<comment type="subcellular location">
    <subcellularLocation>
        <location evidence="1">Cell membrane</location>
        <topology evidence="1">Multi-pass membrane protein</topology>
    </subcellularLocation>
</comment>
<keyword evidence="2" id="KW-1003">Cell membrane</keyword>
<evidence type="ECO:0000259" key="8">
    <source>
        <dbReference type="Pfam" id="PF02687"/>
    </source>
</evidence>
<feature type="transmembrane region" description="Helical" evidence="7">
    <location>
        <begin position="326"/>
        <end position="359"/>
    </location>
</feature>
<proteinExistence type="inferred from homology"/>
<organism evidence="9 10">
    <name type="scientific">Agromyces kandeliae</name>
    <dbReference type="NCBI Taxonomy" id="2666141"/>
    <lineage>
        <taxon>Bacteria</taxon>
        <taxon>Bacillati</taxon>
        <taxon>Actinomycetota</taxon>
        <taxon>Actinomycetes</taxon>
        <taxon>Micrococcales</taxon>
        <taxon>Microbacteriaceae</taxon>
        <taxon>Agromyces</taxon>
    </lineage>
</organism>